<keyword evidence="9" id="KW-0862">Zinc</keyword>
<dbReference type="GO" id="GO:0006364">
    <property type="term" value="P:rRNA processing"/>
    <property type="evidence" value="ECO:0007669"/>
    <property type="project" value="UniProtKB-UniRule"/>
</dbReference>
<evidence type="ECO:0000256" key="1">
    <source>
        <dbReference type="ARBA" id="ARBA00001947"/>
    </source>
</evidence>
<dbReference type="InterPro" id="IPR041636">
    <property type="entry name" value="RNase_J_C"/>
</dbReference>
<dbReference type="AlphaFoldDB" id="A0A0X8F780"/>
<dbReference type="InterPro" id="IPR042173">
    <property type="entry name" value="RNase_J_2"/>
</dbReference>
<protein>
    <recommendedName>
        <fullName evidence="12">Ribonuclease J</fullName>
        <shortName evidence="12">RNase J</shortName>
        <ecNumber evidence="12">3.1.-.-</ecNumber>
    </recommendedName>
</protein>
<comment type="caution">
    <text evidence="15">The sequence shown here is derived from an EMBL/GenBank/DDBJ whole genome shotgun (WGS) entry which is preliminary data.</text>
</comment>
<comment type="similarity">
    <text evidence="12">Belongs to the metallo-beta-lactamase superfamily. RNA-metabolizing metallo-beta-lactamase-like family. Bacterial RNase J subfamily.</text>
</comment>
<dbReference type="Pfam" id="PF17770">
    <property type="entry name" value="RNase_J_C"/>
    <property type="match status" value="1"/>
</dbReference>
<dbReference type="GO" id="GO:0005737">
    <property type="term" value="C:cytoplasm"/>
    <property type="evidence" value="ECO:0007669"/>
    <property type="project" value="UniProtKB-SubCell"/>
</dbReference>
<keyword evidence="3 12" id="KW-0963">Cytoplasm</keyword>
<dbReference type="PANTHER" id="PTHR43694">
    <property type="entry name" value="RIBONUCLEASE J"/>
    <property type="match status" value="1"/>
</dbReference>
<dbReference type="SUPFAM" id="SSF56281">
    <property type="entry name" value="Metallo-hydrolase/oxidoreductase"/>
    <property type="match status" value="1"/>
</dbReference>
<feature type="domain" description="Metallo-beta-lactamase" evidence="14">
    <location>
        <begin position="16"/>
        <end position="198"/>
    </location>
</feature>
<dbReference type="InterPro" id="IPR036866">
    <property type="entry name" value="RibonucZ/Hydroxyglut_hydro"/>
</dbReference>
<dbReference type="Gene3D" id="3.40.50.10710">
    <property type="entry name" value="Metallo-hydrolase/oxidoreductase"/>
    <property type="match status" value="1"/>
</dbReference>
<dbReference type="Gene3D" id="3.10.20.580">
    <property type="match status" value="1"/>
</dbReference>
<evidence type="ECO:0000313" key="15">
    <source>
        <dbReference type="EMBL" id="PKY92167.1"/>
    </source>
</evidence>
<evidence type="ECO:0000256" key="7">
    <source>
        <dbReference type="ARBA" id="ARBA00022759"/>
    </source>
</evidence>
<dbReference type="GO" id="GO:0004521">
    <property type="term" value="F:RNA endonuclease activity"/>
    <property type="evidence" value="ECO:0007669"/>
    <property type="project" value="UniProtKB-UniRule"/>
</dbReference>
<dbReference type="Pfam" id="PF07521">
    <property type="entry name" value="RMMBL"/>
    <property type="match status" value="1"/>
</dbReference>
<keyword evidence="10 12" id="KW-0269">Exonuclease</keyword>
<evidence type="ECO:0000256" key="6">
    <source>
        <dbReference type="ARBA" id="ARBA00022723"/>
    </source>
</evidence>
<evidence type="ECO:0000256" key="2">
    <source>
        <dbReference type="ARBA" id="ARBA00004496"/>
    </source>
</evidence>
<feature type="region of interest" description="Disordered" evidence="13">
    <location>
        <begin position="555"/>
        <end position="585"/>
    </location>
</feature>
<dbReference type="FunFam" id="3.10.20.580:FF:000001">
    <property type="entry name" value="Ribonuclease J"/>
    <property type="match status" value="1"/>
</dbReference>
<name>A0A0X8F780_9LACT</name>
<dbReference type="InterPro" id="IPR011108">
    <property type="entry name" value="RMMBL"/>
</dbReference>
<keyword evidence="4 12" id="KW-0698">rRNA processing</keyword>
<dbReference type="Gene3D" id="3.60.15.10">
    <property type="entry name" value="Ribonuclease Z/Hydroxyacylglutathione hydrolase-like"/>
    <property type="match status" value="1"/>
</dbReference>
<comment type="caution">
    <text evidence="12">Lacks conserved residue(s) required for the propagation of feature annotation.</text>
</comment>
<dbReference type="InterPro" id="IPR001279">
    <property type="entry name" value="Metallo-B-lactamas"/>
</dbReference>
<dbReference type="GO" id="GO:0003723">
    <property type="term" value="F:RNA binding"/>
    <property type="evidence" value="ECO:0007669"/>
    <property type="project" value="UniProtKB-UniRule"/>
</dbReference>
<dbReference type="EMBL" id="PKGZ01000001">
    <property type="protein sequence ID" value="PKY92167.1"/>
    <property type="molecule type" value="Genomic_DNA"/>
</dbReference>
<gene>
    <name evidence="12" type="primary">rnj</name>
    <name evidence="15" type="ORF">CYJ27_01670</name>
</gene>
<comment type="cofactor">
    <cofactor evidence="1">
        <name>Zn(2+)</name>
        <dbReference type="ChEBI" id="CHEBI:29105"/>
    </cofactor>
</comment>
<evidence type="ECO:0000313" key="16">
    <source>
        <dbReference type="Proteomes" id="UP000234775"/>
    </source>
</evidence>
<accession>A0A0X8F780</accession>
<dbReference type="Pfam" id="PF00753">
    <property type="entry name" value="Lactamase_B"/>
    <property type="match status" value="1"/>
</dbReference>
<evidence type="ECO:0000256" key="8">
    <source>
        <dbReference type="ARBA" id="ARBA00022801"/>
    </source>
</evidence>
<comment type="subunit">
    <text evidence="12">Homodimer, may be a subunit of the RNA degradosome.</text>
</comment>
<dbReference type="RefSeq" id="WP_060776361.1">
    <property type="nucleotide sequence ID" value="NZ_CP014159.1"/>
</dbReference>
<evidence type="ECO:0000256" key="11">
    <source>
        <dbReference type="ARBA" id="ARBA00022884"/>
    </source>
</evidence>
<dbReference type="GO" id="GO:0008270">
    <property type="term" value="F:zinc ion binding"/>
    <property type="evidence" value="ECO:0007669"/>
    <property type="project" value="InterPro"/>
</dbReference>
<sequence length="585" mass="65173">MSGINIIPLGGVREDGKNMYLVEVNNKIFILDCGLIFPPDEMLGIDIMIPDFTYVIEHKDQVAGVFLTHGHADAIGALPYLLREVNVPVFGTELTIELAKITCRQRGVKNFKDFYVIDDSNEIDFKEAVVKFFNTTHTVPESIGIAIQTKQGSIVYTGDFKFDMTVGNGYQTNFNRMNEIASNEVIALLADSQHADSYFENSSEASLEQAILKEVGKAEGRVVIATVDSNILRIQQVFNVAQKLHRNVYLSGDQVEQIIDVAIRLNKLTLPSKDLIQPLDKLDKAEDHRVIILETGGHGKILKTLQEMSRGNHKRVTIQKGDKVLITSSPSVGLETLMADTKDDIYRAGGHAVEVLSAYKSSGHASPKDLEILMGLFKPKYIVPVSGEYRLMDAHRKLAKKTGYQDSEIFLLNRGDVLTYKKGQMSLGASVPAQNVLVDGSGVGDIGNIVLRDRRILSEDGIFVVVLTISRNEGKILSQVEIISRGFVYVKENKELFNASKALVVETVEKALEDSKNFEWSEVKSSIREVVAKYLFKETKRRPMVLPVIMEASHRRGRRNFKKGTKELEATKASKNTKNQKGRKG</sequence>
<dbReference type="InterPro" id="IPR030854">
    <property type="entry name" value="RNase_J_bac"/>
</dbReference>
<reference evidence="15 16" key="1">
    <citation type="submission" date="2017-12" db="EMBL/GenBank/DDBJ databases">
        <title>Phylogenetic diversity of female urinary microbiome.</title>
        <authorList>
            <person name="Thomas-White K."/>
            <person name="Wolfe A.J."/>
        </authorList>
    </citation>
    <scope>NUCLEOTIDE SEQUENCE [LARGE SCALE GENOMIC DNA]</scope>
    <source>
        <strain evidence="15 16">UMB0844</strain>
    </source>
</reference>
<comment type="subcellular location">
    <subcellularLocation>
        <location evidence="2 12">Cytoplasm</location>
    </subcellularLocation>
</comment>
<keyword evidence="16" id="KW-1185">Reference proteome</keyword>
<dbReference type="CDD" id="cd07714">
    <property type="entry name" value="RNaseJ_MBL-fold"/>
    <property type="match status" value="1"/>
</dbReference>
<evidence type="ECO:0000256" key="9">
    <source>
        <dbReference type="ARBA" id="ARBA00022833"/>
    </source>
</evidence>
<proteinExistence type="inferred from homology"/>
<keyword evidence="7 12" id="KW-0255">Endonuclease</keyword>
<dbReference type="GO" id="GO:0004534">
    <property type="term" value="F:5'-3' RNA exonuclease activity"/>
    <property type="evidence" value="ECO:0007669"/>
    <property type="project" value="UniProtKB-UniRule"/>
</dbReference>
<evidence type="ECO:0000256" key="12">
    <source>
        <dbReference type="HAMAP-Rule" id="MF_01491"/>
    </source>
</evidence>
<evidence type="ECO:0000259" key="14">
    <source>
        <dbReference type="SMART" id="SM00849"/>
    </source>
</evidence>
<dbReference type="InterPro" id="IPR055132">
    <property type="entry name" value="RNase_J_b_CASP"/>
</dbReference>
<dbReference type="KEGG" id="acg:AWM71_01650"/>
<evidence type="ECO:0000256" key="10">
    <source>
        <dbReference type="ARBA" id="ARBA00022839"/>
    </source>
</evidence>
<dbReference type="Proteomes" id="UP000234775">
    <property type="component" value="Unassembled WGS sequence"/>
</dbReference>
<evidence type="ECO:0000256" key="5">
    <source>
        <dbReference type="ARBA" id="ARBA00022722"/>
    </source>
</evidence>
<evidence type="ECO:0000256" key="3">
    <source>
        <dbReference type="ARBA" id="ARBA00022490"/>
    </source>
</evidence>
<keyword evidence="6" id="KW-0479">Metal-binding</keyword>
<dbReference type="HAMAP" id="MF_01491">
    <property type="entry name" value="RNase_J_bact"/>
    <property type="match status" value="1"/>
</dbReference>
<keyword evidence="5 12" id="KW-0540">Nuclease</keyword>
<dbReference type="NCBIfam" id="TIGR00649">
    <property type="entry name" value="MG423"/>
    <property type="match status" value="1"/>
</dbReference>
<organism evidence="15 16">
    <name type="scientific">Aerococcus christensenii</name>
    <dbReference type="NCBI Taxonomy" id="87541"/>
    <lineage>
        <taxon>Bacteria</taxon>
        <taxon>Bacillati</taxon>
        <taxon>Bacillota</taxon>
        <taxon>Bacilli</taxon>
        <taxon>Lactobacillales</taxon>
        <taxon>Aerococcaceae</taxon>
        <taxon>Aerococcus</taxon>
    </lineage>
</organism>
<dbReference type="SMART" id="SM00849">
    <property type="entry name" value="Lactamase_B"/>
    <property type="match status" value="1"/>
</dbReference>
<dbReference type="InterPro" id="IPR004613">
    <property type="entry name" value="RNase_J"/>
</dbReference>
<dbReference type="Pfam" id="PF22505">
    <property type="entry name" value="RNase_J_b_CASP"/>
    <property type="match status" value="1"/>
</dbReference>
<evidence type="ECO:0000256" key="13">
    <source>
        <dbReference type="SAM" id="MobiDB-lite"/>
    </source>
</evidence>
<evidence type="ECO:0000256" key="4">
    <source>
        <dbReference type="ARBA" id="ARBA00022552"/>
    </source>
</evidence>
<keyword evidence="8 12" id="KW-0378">Hydrolase</keyword>
<comment type="function">
    <text evidence="12">An RNase that has 5'-3' exonuclease and possibly endonuclease activity. Involved in maturation of rRNA and in some organisms also mRNA maturation and/or decay.</text>
</comment>
<keyword evidence="11 12" id="KW-0694">RNA-binding</keyword>
<dbReference type="PANTHER" id="PTHR43694:SF4">
    <property type="entry name" value="RIBONUCLEASE J 2"/>
    <property type="match status" value="1"/>
</dbReference>
<dbReference type="EC" id="3.1.-.-" evidence="12"/>